<dbReference type="SUPFAM" id="SSF52047">
    <property type="entry name" value="RNI-like"/>
    <property type="match status" value="1"/>
</dbReference>
<dbReference type="Gramene" id="QL04p033368:mrna">
    <property type="protein sequence ID" value="QL04p033368:mrna"/>
    <property type="gene ID" value="QL04p033368"/>
</dbReference>
<dbReference type="InterPro" id="IPR057135">
    <property type="entry name" value="At4g27190-like_LRR"/>
</dbReference>
<dbReference type="PANTHER" id="PTHR37744">
    <property type="entry name" value="STAR LIPID TRANSFER-LIKE PROTEIN"/>
    <property type="match status" value="1"/>
</dbReference>
<keyword evidence="3" id="KW-1185">Reference proteome</keyword>
<name>A0A7N2LG36_QUELO</name>
<dbReference type="EnsemblPlants" id="QL04p033368:mrna">
    <property type="protein sequence ID" value="QL04p033368:mrna"/>
    <property type="gene ID" value="QL04p033368"/>
</dbReference>
<dbReference type="Gene3D" id="3.80.10.10">
    <property type="entry name" value="Ribonuclease Inhibitor"/>
    <property type="match status" value="1"/>
</dbReference>
<reference evidence="2" key="2">
    <citation type="submission" date="2021-01" db="UniProtKB">
        <authorList>
            <consortium name="EnsemblPlants"/>
        </authorList>
    </citation>
    <scope>IDENTIFICATION</scope>
</reference>
<accession>A0A7N2LG36</accession>
<dbReference type="Pfam" id="PF23247">
    <property type="entry name" value="LRR_RPS2"/>
    <property type="match status" value="2"/>
</dbReference>
<protein>
    <recommendedName>
        <fullName evidence="1">Disease resistance protein At4g27190-like leucine-rich repeats domain-containing protein</fullName>
    </recommendedName>
</protein>
<dbReference type="EMBL" id="LRBV02000004">
    <property type="status" value="NOT_ANNOTATED_CDS"/>
    <property type="molecule type" value="Genomic_DNA"/>
</dbReference>
<organism evidence="2 3">
    <name type="scientific">Quercus lobata</name>
    <name type="common">Valley oak</name>
    <dbReference type="NCBI Taxonomy" id="97700"/>
    <lineage>
        <taxon>Eukaryota</taxon>
        <taxon>Viridiplantae</taxon>
        <taxon>Streptophyta</taxon>
        <taxon>Embryophyta</taxon>
        <taxon>Tracheophyta</taxon>
        <taxon>Spermatophyta</taxon>
        <taxon>Magnoliopsida</taxon>
        <taxon>eudicotyledons</taxon>
        <taxon>Gunneridae</taxon>
        <taxon>Pentapetalae</taxon>
        <taxon>rosids</taxon>
        <taxon>fabids</taxon>
        <taxon>Fagales</taxon>
        <taxon>Fagaceae</taxon>
        <taxon>Quercus</taxon>
    </lineage>
</organism>
<evidence type="ECO:0000313" key="3">
    <source>
        <dbReference type="Proteomes" id="UP000594261"/>
    </source>
</evidence>
<sequence length="300" mass="32670">MKQIISDQPICLPKLETLWVTNCRELEYIFPISVARGLQQLERLGLGDLPRLKKVFGQNREGEVGDCEIESHHQPTGFPKLKTIEVVNCGNLEYLFPISIARDLPQLESLSLKDLPQLKQVFGHEEGGDDGDGNNSVLSKLRNLRLKNLPELVSLGGGNSSSVWPSLERLEVVNCPKVKLADVEANVPALQKYPALLVYSGDGNLIYGWIAENEGGGGGTGTETYSHIWWALASAAQLGWAISSFKRGHAGDSHFMPFKAFSVASLFVGAAATAAVSALHVSGIHEIYFAIFNVSPSKFI</sequence>
<dbReference type="Proteomes" id="UP000594261">
    <property type="component" value="Chromosome 4"/>
</dbReference>
<dbReference type="PANTHER" id="PTHR37744:SF1">
    <property type="entry name" value="STAR LIPID TRANSFER-LIKE PROTEIN"/>
    <property type="match status" value="1"/>
</dbReference>
<dbReference type="AlphaFoldDB" id="A0A7N2LG36"/>
<dbReference type="InterPro" id="IPR032675">
    <property type="entry name" value="LRR_dom_sf"/>
</dbReference>
<feature type="domain" description="Disease resistance protein At4g27190-like leucine-rich repeats" evidence="1">
    <location>
        <begin position="71"/>
        <end position="114"/>
    </location>
</feature>
<feature type="domain" description="Disease resistance protein At4g27190-like leucine-rich repeats" evidence="1">
    <location>
        <begin position="9"/>
        <end position="45"/>
    </location>
</feature>
<evidence type="ECO:0000313" key="2">
    <source>
        <dbReference type="EnsemblPlants" id="QL04p033368:mrna"/>
    </source>
</evidence>
<reference evidence="2 3" key="1">
    <citation type="journal article" date="2016" name="G3 (Bethesda)">
        <title>First Draft Assembly and Annotation of the Genome of a California Endemic Oak Quercus lobata Nee (Fagaceae).</title>
        <authorList>
            <person name="Sork V.L."/>
            <person name="Fitz-Gibbon S.T."/>
            <person name="Puiu D."/>
            <person name="Crepeau M."/>
            <person name="Gugger P.F."/>
            <person name="Sherman R."/>
            <person name="Stevens K."/>
            <person name="Langley C.H."/>
            <person name="Pellegrini M."/>
            <person name="Salzberg S.L."/>
        </authorList>
    </citation>
    <scope>NUCLEOTIDE SEQUENCE [LARGE SCALE GENOMIC DNA]</scope>
    <source>
        <strain evidence="2 3">cv. SW786</strain>
    </source>
</reference>
<proteinExistence type="predicted"/>
<dbReference type="InParanoid" id="A0A7N2LG36"/>
<evidence type="ECO:0000259" key="1">
    <source>
        <dbReference type="Pfam" id="PF23247"/>
    </source>
</evidence>